<name>A0A1H8BN67_9BACL</name>
<dbReference type="EMBL" id="FOCQ01000002">
    <property type="protein sequence ID" value="SEM84243.1"/>
    <property type="molecule type" value="Genomic_DNA"/>
</dbReference>
<organism evidence="2 3">
    <name type="scientific">Lihuaxuella thermophila</name>
    <dbReference type="NCBI Taxonomy" id="1173111"/>
    <lineage>
        <taxon>Bacteria</taxon>
        <taxon>Bacillati</taxon>
        <taxon>Bacillota</taxon>
        <taxon>Bacilli</taxon>
        <taxon>Bacillales</taxon>
        <taxon>Thermoactinomycetaceae</taxon>
        <taxon>Lihuaxuella</taxon>
    </lineage>
</organism>
<feature type="transmembrane region" description="Helical" evidence="1">
    <location>
        <begin position="6"/>
        <end position="24"/>
    </location>
</feature>
<evidence type="ECO:0000313" key="3">
    <source>
        <dbReference type="Proteomes" id="UP000199695"/>
    </source>
</evidence>
<evidence type="ECO:0000256" key="1">
    <source>
        <dbReference type="SAM" id="Phobius"/>
    </source>
</evidence>
<protein>
    <submittedName>
        <fullName evidence="2">Uncharacterized protein</fullName>
    </submittedName>
</protein>
<keyword evidence="3" id="KW-1185">Reference proteome</keyword>
<evidence type="ECO:0000313" key="2">
    <source>
        <dbReference type="EMBL" id="SEM84243.1"/>
    </source>
</evidence>
<proteinExistence type="predicted"/>
<keyword evidence="1" id="KW-0472">Membrane</keyword>
<dbReference type="Proteomes" id="UP000199695">
    <property type="component" value="Unassembled WGS sequence"/>
</dbReference>
<reference evidence="2 3" key="1">
    <citation type="submission" date="2016-10" db="EMBL/GenBank/DDBJ databases">
        <authorList>
            <person name="de Groot N.N."/>
        </authorList>
    </citation>
    <scope>NUCLEOTIDE SEQUENCE [LARGE SCALE GENOMIC DNA]</scope>
    <source>
        <strain evidence="2 3">DSM 46701</strain>
    </source>
</reference>
<gene>
    <name evidence="2" type="ORF">SAMN05444955_102274</name>
</gene>
<dbReference type="AlphaFoldDB" id="A0A1H8BN67"/>
<keyword evidence="1" id="KW-0812">Transmembrane</keyword>
<accession>A0A1H8BN67</accession>
<sequence>MLTLFFIFSSIACIAVSFWITFKLGKMQNPSQNEKYKKNRGKTFLLLSAIYGFTLLLAVCLVYLLFL</sequence>
<feature type="transmembrane region" description="Helical" evidence="1">
    <location>
        <begin position="44"/>
        <end position="66"/>
    </location>
</feature>
<keyword evidence="1" id="KW-1133">Transmembrane helix</keyword>